<dbReference type="EMBL" id="VOIH02000007">
    <property type="protein sequence ID" value="KAF3441543.1"/>
    <property type="molecule type" value="Genomic_DNA"/>
</dbReference>
<dbReference type="Proteomes" id="UP000796880">
    <property type="component" value="Unassembled WGS sequence"/>
</dbReference>
<name>A0A8K0E7T4_9ROSA</name>
<evidence type="ECO:0000313" key="2">
    <source>
        <dbReference type="EMBL" id="KAF3441543.1"/>
    </source>
</evidence>
<organism evidence="2 3">
    <name type="scientific">Rhamnella rubrinervis</name>
    <dbReference type="NCBI Taxonomy" id="2594499"/>
    <lineage>
        <taxon>Eukaryota</taxon>
        <taxon>Viridiplantae</taxon>
        <taxon>Streptophyta</taxon>
        <taxon>Embryophyta</taxon>
        <taxon>Tracheophyta</taxon>
        <taxon>Spermatophyta</taxon>
        <taxon>Magnoliopsida</taxon>
        <taxon>eudicotyledons</taxon>
        <taxon>Gunneridae</taxon>
        <taxon>Pentapetalae</taxon>
        <taxon>rosids</taxon>
        <taxon>fabids</taxon>
        <taxon>Rosales</taxon>
        <taxon>Rhamnaceae</taxon>
        <taxon>rhamnoid group</taxon>
        <taxon>Rhamneae</taxon>
        <taxon>Rhamnella</taxon>
    </lineage>
</organism>
<protein>
    <submittedName>
        <fullName evidence="2">Uncharacterized protein</fullName>
    </submittedName>
</protein>
<keyword evidence="3" id="KW-1185">Reference proteome</keyword>
<keyword evidence="1" id="KW-0175">Coiled coil</keyword>
<accession>A0A8K0E7T4</accession>
<feature type="coiled-coil region" evidence="1">
    <location>
        <begin position="91"/>
        <end position="139"/>
    </location>
</feature>
<proteinExistence type="predicted"/>
<sequence>MFELEDSSTIRSDSALVDSIVDSFMTRHDRSIVREMTFYEISFEAEQSALKLAQDARYLRDAIIKVDKTYKKKVEAYNSLVVANKTLEEDSLALKQSATEATKRAEQLEKKWSEANLKLIEKEKELEALKLDYAKVVGERDALTTERDELATKVARWPRAKRYIYKKATIDAILKNTNDIIRAFKAGQTDD</sequence>
<dbReference type="AlphaFoldDB" id="A0A8K0E7T4"/>
<evidence type="ECO:0000313" key="3">
    <source>
        <dbReference type="Proteomes" id="UP000796880"/>
    </source>
</evidence>
<reference evidence="2" key="1">
    <citation type="submission" date="2020-03" db="EMBL/GenBank/DDBJ databases">
        <title>A high-quality chromosome-level genome assembly of a woody plant with both climbing and erect habits, Rhamnella rubrinervis.</title>
        <authorList>
            <person name="Lu Z."/>
            <person name="Yang Y."/>
            <person name="Zhu X."/>
            <person name="Sun Y."/>
        </authorList>
    </citation>
    <scope>NUCLEOTIDE SEQUENCE</scope>
    <source>
        <strain evidence="2">BYM</strain>
        <tissue evidence="2">Leaf</tissue>
    </source>
</reference>
<gene>
    <name evidence="2" type="ORF">FNV43_RR15457</name>
</gene>
<comment type="caution">
    <text evidence="2">The sequence shown here is derived from an EMBL/GenBank/DDBJ whole genome shotgun (WGS) entry which is preliminary data.</text>
</comment>
<evidence type="ECO:0000256" key="1">
    <source>
        <dbReference type="SAM" id="Coils"/>
    </source>
</evidence>